<sequence>MSDRRRQVETFCIQAGMEEDSPLRLALVTVMDTAETAAEAVKGGARGLTPEGEADLIRRVALAATAVTEREAARIVRRSSITTAAVLMVAGLLLAGVGYGVGRWDGQRQGVAAFEGATFLAQVAALNDARAMAEKCRQTRRREAGGIACDLPPVWVKRGG</sequence>
<dbReference type="EMBL" id="CP067421">
    <property type="protein sequence ID" value="QQP93213.1"/>
    <property type="molecule type" value="Genomic_DNA"/>
</dbReference>
<evidence type="ECO:0000256" key="1">
    <source>
        <dbReference type="SAM" id="Phobius"/>
    </source>
</evidence>
<keyword evidence="1" id="KW-0812">Transmembrane</keyword>
<protein>
    <submittedName>
        <fullName evidence="2">Uncharacterized protein</fullName>
    </submittedName>
</protein>
<gene>
    <name evidence="2" type="ORF">IGS68_29270</name>
</gene>
<keyword evidence="2" id="KW-0614">Plasmid</keyword>
<reference evidence="2" key="1">
    <citation type="submission" date="2021-02" db="EMBL/GenBank/DDBJ databases">
        <title>Skermanella TT6 skin isolate.</title>
        <authorList>
            <person name="Lee K."/>
            <person name="Ganzorig M."/>
        </authorList>
    </citation>
    <scope>NUCLEOTIDE SEQUENCE</scope>
    <source>
        <strain evidence="2">TT6</strain>
    </source>
</reference>
<keyword evidence="1" id="KW-1133">Transmembrane helix</keyword>
<geneLocation type="plasmid" evidence="2 3">
    <name>pTT6-1</name>
</geneLocation>
<organism evidence="2 3">
    <name type="scientific">Skermanella cutis</name>
    <dbReference type="NCBI Taxonomy" id="2775420"/>
    <lineage>
        <taxon>Bacteria</taxon>
        <taxon>Pseudomonadati</taxon>
        <taxon>Pseudomonadota</taxon>
        <taxon>Alphaproteobacteria</taxon>
        <taxon>Rhodospirillales</taxon>
        <taxon>Azospirillaceae</taxon>
        <taxon>Skermanella</taxon>
    </lineage>
</organism>
<keyword evidence="1" id="KW-0472">Membrane</keyword>
<evidence type="ECO:0000313" key="2">
    <source>
        <dbReference type="EMBL" id="QQP93213.1"/>
    </source>
</evidence>
<dbReference type="RefSeq" id="WP_201082652.1">
    <property type="nucleotide sequence ID" value="NZ_CP067421.1"/>
</dbReference>
<feature type="transmembrane region" description="Helical" evidence="1">
    <location>
        <begin position="80"/>
        <end position="101"/>
    </location>
</feature>
<proteinExistence type="predicted"/>
<dbReference type="Proteomes" id="UP000595197">
    <property type="component" value="Plasmid pTT6-1"/>
</dbReference>
<evidence type="ECO:0000313" key="3">
    <source>
        <dbReference type="Proteomes" id="UP000595197"/>
    </source>
</evidence>
<accession>A0ABX7BL91</accession>
<name>A0ABX7BL91_9PROT</name>
<keyword evidence="3" id="KW-1185">Reference proteome</keyword>